<comment type="caution">
    <text evidence="27">The sequence shown here is derived from an EMBL/GenBank/DDBJ whole genome shotgun (WGS) entry which is preliminary data.</text>
</comment>
<dbReference type="InterPro" id="IPR001789">
    <property type="entry name" value="Sig_transdc_resp-reg_receiver"/>
</dbReference>
<evidence type="ECO:0000256" key="5">
    <source>
        <dbReference type="ARBA" id="ARBA00017322"/>
    </source>
</evidence>
<feature type="transmembrane region" description="Helical" evidence="22">
    <location>
        <begin position="102"/>
        <end position="124"/>
    </location>
</feature>
<dbReference type="Gene3D" id="3.30.565.10">
    <property type="entry name" value="Histidine kinase-like ATPase, C-terminal domain"/>
    <property type="match status" value="1"/>
</dbReference>
<keyword evidence="13" id="KW-0418">Kinase</keyword>
<evidence type="ECO:0000256" key="15">
    <source>
        <dbReference type="ARBA" id="ARBA00023004"/>
    </source>
</evidence>
<feature type="domain" description="PAS" evidence="26">
    <location>
        <begin position="240"/>
        <end position="277"/>
    </location>
</feature>
<dbReference type="AlphaFoldDB" id="A0A0N8NSV0"/>
<dbReference type="STRING" id="36849.OXPF_32980"/>
<evidence type="ECO:0000256" key="18">
    <source>
        <dbReference type="ARBA" id="ARBA00024827"/>
    </source>
</evidence>
<proteinExistence type="predicted"/>
<dbReference type="SMART" id="SM00448">
    <property type="entry name" value="REC"/>
    <property type="match status" value="1"/>
</dbReference>
<evidence type="ECO:0000256" key="1">
    <source>
        <dbReference type="ARBA" id="ARBA00000085"/>
    </source>
</evidence>
<dbReference type="Gene3D" id="3.40.50.2300">
    <property type="match status" value="1"/>
</dbReference>
<keyword evidence="28" id="KW-1185">Reference proteome</keyword>
<protein>
    <recommendedName>
        <fullName evidence="5">Oxygen sensor histidine kinase NreB</fullName>
        <ecNumber evidence="4">2.7.13.3</ecNumber>
    </recommendedName>
    <alternativeName>
        <fullName evidence="20">Nitrogen regulation protein B</fullName>
    </alternativeName>
    <alternativeName>
        <fullName evidence="6">Stage 0 sporulation protein A homolog</fullName>
    </alternativeName>
</protein>
<accession>A0A0N8NSV0</accession>
<dbReference type="InterPro" id="IPR011006">
    <property type="entry name" value="CheY-like_superfamily"/>
</dbReference>
<feature type="transmembrane region" description="Helical" evidence="22">
    <location>
        <begin position="177"/>
        <end position="198"/>
    </location>
</feature>
<evidence type="ECO:0000259" key="24">
    <source>
        <dbReference type="PROSITE" id="PS50109"/>
    </source>
</evidence>
<feature type="modified residue" description="4-aspartylphosphate" evidence="21">
    <location>
        <position position="632"/>
    </location>
</feature>
<dbReference type="PROSITE" id="PS50110">
    <property type="entry name" value="RESPONSE_REGULATORY"/>
    <property type="match status" value="1"/>
</dbReference>
<dbReference type="InterPro" id="IPR003594">
    <property type="entry name" value="HATPase_dom"/>
</dbReference>
<evidence type="ECO:0000256" key="12">
    <source>
        <dbReference type="ARBA" id="ARBA00022741"/>
    </source>
</evidence>
<keyword evidence="16" id="KW-0902">Two-component regulatory system</keyword>
<dbReference type="GO" id="GO:0051539">
    <property type="term" value="F:4 iron, 4 sulfur cluster binding"/>
    <property type="evidence" value="ECO:0007669"/>
    <property type="project" value="UniProtKB-KW"/>
</dbReference>
<evidence type="ECO:0000256" key="9">
    <source>
        <dbReference type="ARBA" id="ARBA00022553"/>
    </source>
</evidence>
<evidence type="ECO:0000256" key="20">
    <source>
        <dbReference type="ARBA" id="ARBA00030800"/>
    </source>
</evidence>
<evidence type="ECO:0000259" key="25">
    <source>
        <dbReference type="PROSITE" id="PS50110"/>
    </source>
</evidence>
<dbReference type="CDD" id="cd06170">
    <property type="entry name" value="LuxR_C_like"/>
    <property type="match status" value="1"/>
</dbReference>
<dbReference type="InterPro" id="IPR005467">
    <property type="entry name" value="His_kinase_dom"/>
</dbReference>
<feature type="domain" description="HTH luxR-type" evidence="23">
    <location>
        <begin position="730"/>
        <end position="795"/>
    </location>
</feature>
<evidence type="ECO:0000256" key="7">
    <source>
        <dbReference type="ARBA" id="ARBA00022485"/>
    </source>
</evidence>
<keyword evidence="22" id="KW-0812">Transmembrane</keyword>
<keyword evidence="11" id="KW-0479">Metal-binding</keyword>
<keyword evidence="9 21" id="KW-0597">Phosphoprotein</keyword>
<dbReference type="InterPro" id="IPR035965">
    <property type="entry name" value="PAS-like_dom_sf"/>
</dbReference>
<dbReference type="SUPFAM" id="SSF52172">
    <property type="entry name" value="CheY-like"/>
    <property type="match status" value="1"/>
</dbReference>
<comment type="function">
    <text evidence="19">May play the central regulatory role in sporulation. It may be an element of the effector pathway responsible for the activation of sporulation genes in response to nutritional stress. Spo0A may act in concert with spo0H (a sigma factor) to control the expression of some genes that are critical to the sporulation process.</text>
</comment>
<evidence type="ECO:0000256" key="16">
    <source>
        <dbReference type="ARBA" id="ARBA00023012"/>
    </source>
</evidence>
<keyword evidence="22" id="KW-1133">Transmembrane helix</keyword>
<evidence type="ECO:0000256" key="17">
    <source>
        <dbReference type="ARBA" id="ARBA00023014"/>
    </source>
</evidence>
<evidence type="ECO:0000313" key="27">
    <source>
        <dbReference type="EMBL" id="KPU43048.1"/>
    </source>
</evidence>
<evidence type="ECO:0000256" key="10">
    <source>
        <dbReference type="ARBA" id="ARBA00022679"/>
    </source>
</evidence>
<keyword evidence="10" id="KW-0808">Transferase</keyword>
<evidence type="ECO:0000259" key="23">
    <source>
        <dbReference type="PROSITE" id="PS50043"/>
    </source>
</evidence>
<dbReference type="InterPro" id="IPR058245">
    <property type="entry name" value="NreC/VraR/RcsB-like_REC"/>
</dbReference>
<dbReference type="GO" id="GO:0000155">
    <property type="term" value="F:phosphorelay sensor kinase activity"/>
    <property type="evidence" value="ECO:0007669"/>
    <property type="project" value="InterPro"/>
</dbReference>
<dbReference type="SUPFAM" id="SSF55874">
    <property type="entry name" value="ATPase domain of HSP90 chaperone/DNA topoisomerase II/histidine kinase"/>
    <property type="match status" value="1"/>
</dbReference>
<keyword evidence="22" id="KW-0472">Membrane</keyword>
<dbReference type="PRINTS" id="PR00344">
    <property type="entry name" value="BCTRLSENSOR"/>
</dbReference>
<dbReference type="GO" id="GO:0006355">
    <property type="term" value="P:regulation of DNA-templated transcription"/>
    <property type="evidence" value="ECO:0007669"/>
    <property type="project" value="InterPro"/>
</dbReference>
<gene>
    <name evidence="27" type="primary">nreC</name>
    <name evidence="27" type="ORF">OXPF_32980</name>
</gene>
<dbReference type="Pfam" id="PF07730">
    <property type="entry name" value="HisKA_3"/>
    <property type="match status" value="1"/>
</dbReference>
<dbReference type="EC" id="2.7.13.3" evidence="4"/>
<evidence type="ECO:0000256" key="8">
    <source>
        <dbReference type="ARBA" id="ARBA00022490"/>
    </source>
</evidence>
<dbReference type="PROSITE" id="PS50112">
    <property type="entry name" value="PAS"/>
    <property type="match status" value="1"/>
</dbReference>
<dbReference type="InterPro" id="IPR000014">
    <property type="entry name" value="PAS"/>
</dbReference>
<dbReference type="SMART" id="SM00387">
    <property type="entry name" value="HATPase_c"/>
    <property type="match status" value="1"/>
</dbReference>
<dbReference type="SUPFAM" id="SSF55785">
    <property type="entry name" value="PYP-like sensor domain (PAS domain)"/>
    <property type="match status" value="1"/>
</dbReference>
<keyword evidence="17" id="KW-0411">Iron-sulfur</keyword>
<dbReference type="InterPro" id="IPR004358">
    <property type="entry name" value="Sig_transdc_His_kin-like_C"/>
</dbReference>
<dbReference type="SMART" id="SM00421">
    <property type="entry name" value="HTH_LUXR"/>
    <property type="match status" value="1"/>
</dbReference>
<feature type="domain" description="Histidine kinase" evidence="24">
    <location>
        <begin position="359"/>
        <end position="559"/>
    </location>
</feature>
<dbReference type="InterPro" id="IPR036890">
    <property type="entry name" value="HATPase_C_sf"/>
</dbReference>
<dbReference type="InterPro" id="IPR031621">
    <property type="entry name" value="HisKA_7TM"/>
</dbReference>
<feature type="transmembrane region" description="Helical" evidence="22">
    <location>
        <begin position="12"/>
        <end position="28"/>
    </location>
</feature>
<dbReference type="InterPro" id="IPR011712">
    <property type="entry name" value="Sig_transdc_His_kin_sub3_dim/P"/>
</dbReference>
<evidence type="ECO:0000256" key="13">
    <source>
        <dbReference type="ARBA" id="ARBA00022777"/>
    </source>
</evidence>
<evidence type="ECO:0000256" key="2">
    <source>
        <dbReference type="ARBA" id="ARBA00001966"/>
    </source>
</evidence>
<dbReference type="PROSITE" id="PS50109">
    <property type="entry name" value="HIS_KIN"/>
    <property type="match status" value="1"/>
</dbReference>
<dbReference type="PANTHER" id="PTHR24421:SF10">
    <property type="entry name" value="NITRATE_NITRITE SENSOR PROTEIN NARQ"/>
    <property type="match status" value="1"/>
</dbReference>
<dbReference type="RefSeq" id="WP_054876297.1">
    <property type="nucleotide sequence ID" value="NZ_LKET01000043.1"/>
</dbReference>
<dbReference type="GO" id="GO:0016020">
    <property type="term" value="C:membrane"/>
    <property type="evidence" value="ECO:0007669"/>
    <property type="project" value="InterPro"/>
</dbReference>
<reference evidence="27 28" key="1">
    <citation type="submission" date="2015-09" db="EMBL/GenBank/DDBJ databases">
        <title>Genome sequence of Oxobacter pfennigii DSM 3222.</title>
        <authorList>
            <person name="Poehlein A."/>
            <person name="Bengelsdorf F.R."/>
            <person name="Schiel-Bengelsdorf B."/>
            <person name="Duerre P."/>
            <person name="Daniel R."/>
        </authorList>
    </citation>
    <scope>NUCLEOTIDE SEQUENCE [LARGE SCALE GENOMIC DNA]</scope>
    <source>
        <strain evidence="27 28">DSM 3222</strain>
    </source>
</reference>
<name>A0A0N8NSV0_9CLOT</name>
<comment type="cofactor">
    <cofactor evidence="2">
        <name>[4Fe-4S] cluster</name>
        <dbReference type="ChEBI" id="CHEBI:49883"/>
    </cofactor>
</comment>
<dbReference type="Pfam" id="PF02518">
    <property type="entry name" value="HATPase_c"/>
    <property type="match status" value="1"/>
</dbReference>
<evidence type="ECO:0000259" key="26">
    <source>
        <dbReference type="PROSITE" id="PS50112"/>
    </source>
</evidence>
<organism evidence="27 28">
    <name type="scientific">Oxobacter pfennigii</name>
    <dbReference type="NCBI Taxonomy" id="36849"/>
    <lineage>
        <taxon>Bacteria</taxon>
        <taxon>Bacillati</taxon>
        <taxon>Bacillota</taxon>
        <taxon>Clostridia</taxon>
        <taxon>Eubacteriales</taxon>
        <taxon>Clostridiaceae</taxon>
        <taxon>Oxobacter</taxon>
    </lineage>
</organism>
<comment type="subcellular location">
    <subcellularLocation>
        <location evidence="3">Cytoplasm</location>
    </subcellularLocation>
</comment>
<dbReference type="EMBL" id="LKET01000043">
    <property type="protein sequence ID" value="KPU43048.1"/>
    <property type="molecule type" value="Genomic_DNA"/>
</dbReference>
<keyword evidence="14" id="KW-0067">ATP-binding</keyword>
<dbReference type="OrthoDB" id="199946at2"/>
<evidence type="ECO:0000256" key="4">
    <source>
        <dbReference type="ARBA" id="ARBA00012438"/>
    </source>
</evidence>
<feature type="transmembrane region" description="Helical" evidence="22">
    <location>
        <begin position="72"/>
        <end position="90"/>
    </location>
</feature>
<evidence type="ECO:0000256" key="14">
    <source>
        <dbReference type="ARBA" id="ARBA00022840"/>
    </source>
</evidence>
<dbReference type="Pfam" id="PF00072">
    <property type="entry name" value="Response_reg"/>
    <property type="match status" value="1"/>
</dbReference>
<sequence length="806" mass="90485">MHFQYNPHMWVYIGTATVLLLVVAYTTYRRVAGRLWIATQAMVIFWCLGYALQISGADIKTAAFWYLASNDFVGFKVPVIWLLWALRVAGKKNLFTRRQPSLLLIIPIITDILNLTNSYHGLIYRQMWLDMSGEYPLLYFICGPWYWIITAYCSILLLAVIAVQVKAALNRELLHPIQGFTIAATTAAVLIFIFLSIFTQGSMFAYYDLTPVVIGIAAVLTGLAFSFQAQEAVPVPRNAVMEKMTSAVLILDDHNRIMDLNSAAEAFFGLRSSKAAGLVFEKALPSWSELTAAIRDKSVSYCEFSRNGRHYEAYFSGLSDGCKAAGYIVVVQDITVNKAVEAQVIEQQRALLVLQERERLARELHDSLGQVLGYTNIQIQTMRDMLKAGQFEAIGRSLDCLSQVIMEANTEVREFIYEVKTTLFFKEGFFAALQQYLIHFEHNFQIQVDMKNPDNLTENELDLPAKVQLFRIIKEALNNVRKHAQASKATVSFEKKDRQILISVADDGVGFDPEKLTTGEFSFGLEVMRERTQQISGEIRINTALGHGTTVIVSIPDFADRCGGAEVEGLGVDAAVKHAKIRVLLADDHVLFIEGLQTLIGSKGFEVVGTARDGMEALEKARLLHPEMILMDLQMPRCNGLIATRLIKAEIPEIKIVILTMSDQELDLLTAIQNGASGYLLKGLRTEEFIDQLYSLASNTAIISPELATHILDELIRNENDILEEAASSTVDPEKYLSKRQIEILTLIAKEYKYKEVASKLFISERTVKYQMAEILRILQLQNRRQAIAYARKAGLGKEPDLGNER</sequence>
<dbReference type="Proteomes" id="UP000050326">
    <property type="component" value="Unassembled WGS sequence"/>
</dbReference>
<keyword evidence="7" id="KW-0004">4Fe-4S</keyword>
<evidence type="ECO:0000256" key="6">
    <source>
        <dbReference type="ARBA" id="ARBA00018672"/>
    </source>
</evidence>
<comment type="catalytic activity">
    <reaction evidence="1">
        <text>ATP + protein L-histidine = ADP + protein N-phospho-L-histidine.</text>
        <dbReference type="EC" id="2.7.13.3"/>
    </reaction>
</comment>
<dbReference type="GO" id="GO:0046983">
    <property type="term" value="F:protein dimerization activity"/>
    <property type="evidence" value="ECO:0007669"/>
    <property type="project" value="InterPro"/>
</dbReference>
<dbReference type="CDD" id="cd17535">
    <property type="entry name" value="REC_NarL-like"/>
    <property type="match status" value="1"/>
</dbReference>
<dbReference type="Pfam" id="PF00196">
    <property type="entry name" value="GerE"/>
    <property type="match status" value="1"/>
</dbReference>
<feature type="transmembrane region" description="Helical" evidence="22">
    <location>
        <begin position="144"/>
        <end position="165"/>
    </location>
</feature>
<keyword evidence="12" id="KW-0547">Nucleotide-binding</keyword>
<comment type="function">
    <text evidence="18">Member of the two-component regulatory system NreB/NreC involved in the control of dissimilatory nitrate/nitrite reduction in response to oxygen. NreB functions as a direct oxygen sensor histidine kinase which is autophosphorylated, in the absence of oxygen, probably at the conserved histidine residue, and transfers its phosphate group probably to a conserved aspartate residue of NreC. NreB/NreC activates the expression of the nitrate (narGHJI) and nitrite (nir) reductase operons, as well as the putative nitrate transporter gene narT.</text>
</comment>
<keyword evidence="15" id="KW-0408">Iron</keyword>
<dbReference type="PANTHER" id="PTHR24421">
    <property type="entry name" value="NITRATE/NITRITE SENSOR PROTEIN NARX-RELATED"/>
    <property type="match status" value="1"/>
</dbReference>
<evidence type="ECO:0000256" key="19">
    <source>
        <dbReference type="ARBA" id="ARBA00024867"/>
    </source>
</evidence>
<dbReference type="Gene3D" id="1.20.5.1930">
    <property type="match status" value="1"/>
</dbReference>
<dbReference type="PROSITE" id="PS50043">
    <property type="entry name" value="HTH_LUXR_2"/>
    <property type="match status" value="1"/>
</dbReference>
<evidence type="ECO:0000313" key="28">
    <source>
        <dbReference type="Proteomes" id="UP000050326"/>
    </source>
</evidence>
<dbReference type="CDD" id="cd16917">
    <property type="entry name" value="HATPase_UhpB-NarQ-NarX-like"/>
    <property type="match status" value="1"/>
</dbReference>
<dbReference type="GO" id="GO:0005737">
    <property type="term" value="C:cytoplasm"/>
    <property type="evidence" value="ECO:0007669"/>
    <property type="project" value="UniProtKB-SubCell"/>
</dbReference>
<dbReference type="Gene3D" id="3.30.450.20">
    <property type="entry name" value="PAS domain"/>
    <property type="match status" value="1"/>
</dbReference>
<dbReference type="GO" id="GO:0046872">
    <property type="term" value="F:metal ion binding"/>
    <property type="evidence" value="ECO:0007669"/>
    <property type="project" value="UniProtKB-KW"/>
</dbReference>
<dbReference type="GO" id="GO:0005524">
    <property type="term" value="F:ATP binding"/>
    <property type="evidence" value="ECO:0007669"/>
    <property type="project" value="UniProtKB-KW"/>
</dbReference>
<dbReference type="Pfam" id="PF16927">
    <property type="entry name" value="HisKA_7TM"/>
    <property type="match status" value="1"/>
</dbReference>
<evidence type="ECO:0000256" key="3">
    <source>
        <dbReference type="ARBA" id="ARBA00004496"/>
    </source>
</evidence>
<evidence type="ECO:0000256" key="21">
    <source>
        <dbReference type="PROSITE-ProRule" id="PRU00169"/>
    </source>
</evidence>
<evidence type="ECO:0000256" key="22">
    <source>
        <dbReference type="SAM" id="Phobius"/>
    </source>
</evidence>
<dbReference type="InterPro" id="IPR000792">
    <property type="entry name" value="Tscrpt_reg_LuxR_C"/>
</dbReference>
<dbReference type="Pfam" id="PF13188">
    <property type="entry name" value="PAS_8"/>
    <property type="match status" value="1"/>
</dbReference>
<feature type="domain" description="Response regulatory" evidence="25">
    <location>
        <begin position="582"/>
        <end position="697"/>
    </location>
</feature>
<evidence type="ECO:0000256" key="11">
    <source>
        <dbReference type="ARBA" id="ARBA00022723"/>
    </source>
</evidence>
<keyword evidence="8" id="KW-0963">Cytoplasm</keyword>
<feature type="transmembrane region" description="Helical" evidence="22">
    <location>
        <begin position="35"/>
        <end position="52"/>
    </location>
</feature>
<dbReference type="InterPro" id="IPR050482">
    <property type="entry name" value="Sensor_HK_TwoCompSys"/>
</dbReference>